<dbReference type="OrthoDB" id="3219854at2759"/>
<evidence type="ECO:0000256" key="2">
    <source>
        <dbReference type="SAM" id="Phobius"/>
    </source>
</evidence>
<feature type="region of interest" description="Disordered" evidence="1">
    <location>
        <begin position="281"/>
        <end position="312"/>
    </location>
</feature>
<gene>
    <name evidence="4" type="ORF">CY34DRAFT_15285</name>
</gene>
<feature type="compositionally biased region" description="Basic and acidic residues" evidence="1">
    <location>
        <begin position="287"/>
        <end position="303"/>
    </location>
</feature>
<proteinExistence type="predicted"/>
<protein>
    <submittedName>
        <fullName evidence="4">Unplaced genomic scaffold CY34scaffold_282, whole genome shotgun sequence</fullName>
    </submittedName>
</protein>
<name>A0A0D0A8P6_9AGAM</name>
<dbReference type="Proteomes" id="UP000054485">
    <property type="component" value="Unassembled WGS sequence"/>
</dbReference>
<keyword evidence="2" id="KW-0812">Transmembrane</keyword>
<evidence type="ECO:0000313" key="5">
    <source>
        <dbReference type="Proteomes" id="UP000054485"/>
    </source>
</evidence>
<dbReference type="Pfam" id="PF20153">
    <property type="entry name" value="DUF6535"/>
    <property type="match status" value="1"/>
</dbReference>
<evidence type="ECO:0000313" key="4">
    <source>
        <dbReference type="EMBL" id="KIK38071.1"/>
    </source>
</evidence>
<feature type="domain" description="DUF6535" evidence="3">
    <location>
        <begin position="3"/>
        <end position="100"/>
    </location>
</feature>
<dbReference type="AlphaFoldDB" id="A0A0D0A8P6"/>
<dbReference type="EMBL" id="KN835413">
    <property type="protein sequence ID" value="KIK38071.1"/>
    <property type="molecule type" value="Genomic_DNA"/>
</dbReference>
<feature type="transmembrane region" description="Helical" evidence="2">
    <location>
        <begin position="20"/>
        <end position="42"/>
    </location>
</feature>
<dbReference type="InParanoid" id="A0A0D0A8P6"/>
<accession>A0A0D0A8P6</accession>
<reference evidence="4 5" key="1">
    <citation type="submission" date="2014-04" db="EMBL/GenBank/DDBJ databases">
        <authorList>
            <consortium name="DOE Joint Genome Institute"/>
            <person name="Kuo A."/>
            <person name="Ruytinx J."/>
            <person name="Rineau F."/>
            <person name="Colpaert J."/>
            <person name="Kohler A."/>
            <person name="Nagy L.G."/>
            <person name="Floudas D."/>
            <person name="Copeland A."/>
            <person name="Barry K.W."/>
            <person name="Cichocki N."/>
            <person name="Veneault-Fourrey C."/>
            <person name="LaButti K."/>
            <person name="Lindquist E.A."/>
            <person name="Lipzen A."/>
            <person name="Lundell T."/>
            <person name="Morin E."/>
            <person name="Murat C."/>
            <person name="Sun H."/>
            <person name="Tunlid A."/>
            <person name="Henrissat B."/>
            <person name="Grigoriev I.V."/>
            <person name="Hibbett D.S."/>
            <person name="Martin F."/>
            <person name="Nordberg H.P."/>
            <person name="Cantor M.N."/>
            <person name="Hua S.X."/>
        </authorList>
    </citation>
    <scope>NUCLEOTIDE SEQUENCE [LARGE SCALE GENOMIC DNA]</scope>
    <source>
        <strain evidence="4 5">UH-Slu-Lm8-n1</strain>
    </source>
</reference>
<evidence type="ECO:0000256" key="1">
    <source>
        <dbReference type="SAM" id="MobiDB-lite"/>
    </source>
</evidence>
<dbReference type="HOGENOM" id="CLU_832025_0_0_1"/>
<keyword evidence="2" id="KW-0472">Membrane</keyword>
<keyword evidence="2" id="KW-1133">Transmembrane helix</keyword>
<organism evidence="4 5">
    <name type="scientific">Suillus luteus UH-Slu-Lm8-n1</name>
    <dbReference type="NCBI Taxonomy" id="930992"/>
    <lineage>
        <taxon>Eukaryota</taxon>
        <taxon>Fungi</taxon>
        <taxon>Dikarya</taxon>
        <taxon>Basidiomycota</taxon>
        <taxon>Agaricomycotina</taxon>
        <taxon>Agaricomycetes</taxon>
        <taxon>Agaricomycetidae</taxon>
        <taxon>Boletales</taxon>
        <taxon>Suillineae</taxon>
        <taxon>Suillaceae</taxon>
        <taxon>Suillus</taxon>
    </lineage>
</organism>
<keyword evidence="5" id="KW-1185">Reference proteome</keyword>
<reference evidence="5" key="2">
    <citation type="submission" date="2015-01" db="EMBL/GenBank/DDBJ databases">
        <title>Evolutionary Origins and Diversification of the Mycorrhizal Mutualists.</title>
        <authorList>
            <consortium name="DOE Joint Genome Institute"/>
            <consortium name="Mycorrhizal Genomics Consortium"/>
            <person name="Kohler A."/>
            <person name="Kuo A."/>
            <person name="Nagy L.G."/>
            <person name="Floudas D."/>
            <person name="Copeland A."/>
            <person name="Barry K.W."/>
            <person name="Cichocki N."/>
            <person name="Veneault-Fourrey C."/>
            <person name="LaButti K."/>
            <person name="Lindquist E.A."/>
            <person name="Lipzen A."/>
            <person name="Lundell T."/>
            <person name="Morin E."/>
            <person name="Murat C."/>
            <person name="Riley R."/>
            <person name="Ohm R."/>
            <person name="Sun H."/>
            <person name="Tunlid A."/>
            <person name="Henrissat B."/>
            <person name="Grigoriev I.V."/>
            <person name="Hibbett D.S."/>
            <person name="Martin F."/>
        </authorList>
    </citation>
    <scope>NUCLEOTIDE SEQUENCE [LARGE SCALE GENOMIC DNA]</scope>
    <source>
        <strain evidence="5">UH-Slu-Lm8-n1</strain>
    </source>
</reference>
<feature type="transmembrane region" description="Helical" evidence="2">
    <location>
        <begin position="54"/>
        <end position="72"/>
    </location>
</feature>
<dbReference type="InterPro" id="IPR045338">
    <property type="entry name" value="DUF6535"/>
</dbReference>
<evidence type="ECO:0000259" key="3">
    <source>
        <dbReference type="Pfam" id="PF20153"/>
    </source>
</evidence>
<sequence>MGSNLSPDPNDTTHAFLTQLVRIGLGNFAAAWSTAAMPAFTWAPSTVNIRIQSIAFASLFFSLLAAFGAMLGKQWLGHYESQRYGHGSQEERANFRLLCYIALISQSPSCKQPCIASLPDGRIFFDDFRSSSVKREQKAREPQRKIANTVDRMENDHMFSSCFSWFQKTKKEVPQPPVYDDDLEDDEEEEIVLNPVAVPPPGVQHEENADTRPVTIKQELPYVDTRAMSEGNTIQAGRLCQMTQDTLDSKFRQVYSRSAPRSLRLIQSDYVSLAPRAIPRNAAADAPGKDSDIIPDEDHEHLDTTQQGSNTQQQAVAVHVDAGRYGGGKSCICC</sequence>